<evidence type="ECO:0000256" key="4">
    <source>
        <dbReference type="ARBA" id="ARBA00023163"/>
    </source>
</evidence>
<dbReference type="PANTHER" id="PTHR30126">
    <property type="entry name" value="HTH-TYPE TRANSCRIPTIONAL REGULATOR"/>
    <property type="match status" value="1"/>
</dbReference>
<protein>
    <recommendedName>
        <fullName evidence="5">HTH-type transcriptional regulator CbbR</fullName>
    </recommendedName>
    <alternativeName>
        <fullName evidence="6">RuBisCO operon transcriptional regulator</fullName>
    </alternativeName>
</protein>
<name>A0ABW5AD78_9RHOB</name>
<evidence type="ECO:0000313" key="9">
    <source>
        <dbReference type="Proteomes" id="UP001597413"/>
    </source>
</evidence>
<dbReference type="InterPro" id="IPR036390">
    <property type="entry name" value="WH_DNA-bd_sf"/>
</dbReference>
<evidence type="ECO:0000256" key="1">
    <source>
        <dbReference type="ARBA" id="ARBA00009437"/>
    </source>
</evidence>
<comment type="caution">
    <text evidence="8">The sequence shown here is derived from an EMBL/GenBank/DDBJ whole genome shotgun (WGS) entry which is preliminary data.</text>
</comment>
<dbReference type="Gene3D" id="1.10.10.10">
    <property type="entry name" value="Winged helix-like DNA-binding domain superfamily/Winged helix DNA-binding domain"/>
    <property type="match status" value="1"/>
</dbReference>
<evidence type="ECO:0000256" key="3">
    <source>
        <dbReference type="ARBA" id="ARBA00023125"/>
    </source>
</evidence>
<keyword evidence="9" id="KW-1185">Reference proteome</keyword>
<dbReference type="Pfam" id="PF00126">
    <property type="entry name" value="HTH_1"/>
    <property type="match status" value="1"/>
</dbReference>
<dbReference type="InterPro" id="IPR005119">
    <property type="entry name" value="LysR_subst-bd"/>
</dbReference>
<dbReference type="EMBL" id="JBHUIX010000013">
    <property type="protein sequence ID" value="MFD2175479.1"/>
    <property type="molecule type" value="Genomic_DNA"/>
</dbReference>
<keyword evidence="2" id="KW-0805">Transcription regulation</keyword>
<dbReference type="Gene3D" id="3.40.190.10">
    <property type="entry name" value="Periplasmic binding protein-like II"/>
    <property type="match status" value="2"/>
</dbReference>
<evidence type="ECO:0000259" key="7">
    <source>
        <dbReference type="PROSITE" id="PS50931"/>
    </source>
</evidence>
<dbReference type="PANTHER" id="PTHR30126:SF5">
    <property type="entry name" value="HTH-TYPE TRANSCRIPTIONAL ACTIVATOR CMPR"/>
    <property type="match status" value="1"/>
</dbReference>
<dbReference type="Proteomes" id="UP001597413">
    <property type="component" value="Unassembled WGS sequence"/>
</dbReference>
<dbReference type="InterPro" id="IPR036388">
    <property type="entry name" value="WH-like_DNA-bd_sf"/>
</dbReference>
<evidence type="ECO:0000256" key="6">
    <source>
        <dbReference type="ARBA" id="ARBA00043141"/>
    </source>
</evidence>
<evidence type="ECO:0000256" key="2">
    <source>
        <dbReference type="ARBA" id="ARBA00023015"/>
    </source>
</evidence>
<keyword evidence="3" id="KW-0238">DNA-binding</keyword>
<gene>
    <name evidence="8" type="primary">cbbR</name>
    <name evidence="8" type="ORF">ACFSM0_15400</name>
</gene>
<comment type="similarity">
    <text evidence="1">Belongs to the LysR transcriptional regulatory family.</text>
</comment>
<dbReference type="PROSITE" id="PS50931">
    <property type="entry name" value="HTH_LYSR"/>
    <property type="match status" value="1"/>
</dbReference>
<sequence length="338" mass="35896">MIRLDSITLKQLRALQAVAKGGSLTAAGQALGLTTPAIHTQIKSLEDAVQVKLLQRAGDGGGSELTEAGQTLLETARRIEDALSQGGANLAALARGQAGRVTLGVVSTAKYFAPRLVKALSLSNPDIEVALRVGNRAATIEGLERGAFDIAIMGRPPRRPPVQAEPLGGHPHGLLAAPDHPLMGQGMTVDALFAQLFLAREKGSGTRILMERWLDRVGDGLAYETLEMDSNETIKQAVMAGLGIAFLSLHTVTEELSSGRIVQLQAPGLPILRHWFMVRRDDEAPRPVAARLWEAILALEGRYLPSLPASLPELRAAIDGTTRAGHPAPMTLSDGEPV</sequence>
<dbReference type="SUPFAM" id="SSF46785">
    <property type="entry name" value="Winged helix' DNA-binding domain"/>
    <property type="match status" value="1"/>
</dbReference>
<organism evidence="8 9">
    <name type="scientific">Rhodobacter lacus</name>
    <dbReference type="NCBI Taxonomy" id="1641972"/>
    <lineage>
        <taxon>Bacteria</taxon>
        <taxon>Pseudomonadati</taxon>
        <taxon>Pseudomonadota</taxon>
        <taxon>Alphaproteobacteria</taxon>
        <taxon>Rhodobacterales</taxon>
        <taxon>Rhodobacter group</taxon>
        <taxon>Rhodobacter</taxon>
    </lineage>
</organism>
<accession>A0ABW5AD78</accession>
<dbReference type="RefSeq" id="WP_377392289.1">
    <property type="nucleotide sequence ID" value="NZ_JBHUIX010000013.1"/>
</dbReference>
<feature type="domain" description="HTH lysR-type" evidence="7">
    <location>
        <begin position="7"/>
        <end position="66"/>
    </location>
</feature>
<evidence type="ECO:0000313" key="8">
    <source>
        <dbReference type="EMBL" id="MFD2175479.1"/>
    </source>
</evidence>
<reference evidence="9" key="1">
    <citation type="journal article" date="2019" name="Int. J. Syst. Evol. Microbiol.">
        <title>The Global Catalogue of Microorganisms (GCM) 10K type strain sequencing project: providing services to taxonomists for standard genome sequencing and annotation.</title>
        <authorList>
            <consortium name="The Broad Institute Genomics Platform"/>
            <consortium name="The Broad Institute Genome Sequencing Center for Infectious Disease"/>
            <person name="Wu L."/>
            <person name="Ma J."/>
        </authorList>
    </citation>
    <scope>NUCLEOTIDE SEQUENCE [LARGE SCALE GENOMIC DNA]</scope>
    <source>
        <strain evidence="9">CCUG 55131</strain>
    </source>
</reference>
<proteinExistence type="inferred from homology"/>
<dbReference type="SUPFAM" id="SSF53850">
    <property type="entry name" value="Periplasmic binding protein-like II"/>
    <property type="match status" value="1"/>
</dbReference>
<keyword evidence="4" id="KW-0804">Transcription</keyword>
<dbReference type="InterPro" id="IPR000847">
    <property type="entry name" value="LysR_HTH_N"/>
</dbReference>
<dbReference type="NCBIfam" id="NF045990">
    <property type="entry name" value="TransRegCbbRRhodb"/>
    <property type="match status" value="1"/>
</dbReference>
<evidence type="ECO:0000256" key="5">
    <source>
        <dbReference type="ARBA" id="ARBA00039279"/>
    </source>
</evidence>
<dbReference type="Pfam" id="PF03466">
    <property type="entry name" value="LysR_substrate"/>
    <property type="match status" value="1"/>
</dbReference>